<evidence type="ECO:0000256" key="8">
    <source>
        <dbReference type="ARBA" id="ARBA00033408"/>
    </source>
</evidence>
<proteinExistence type="inferred from homology"/>
<evidence type="ECO:0000313" key="11">
    <source>
        <dbReference type="Proteomes" id="UP000837675"/>
    </source>
</evidence>
<dbReference type="NCBIfam" id="TIGR00634">
    <property type="entry name" value="recN"/>
    <property type="match status" value="1"/>
</dbReference>
<dbReference type="PANTHER" id="PTHR11059:SF0">
    <property type="entry name" value="DNA REPAIR PROTEIN RECN"/>
    <property type="match status" value="1"/>
</dbReference>
<dbReference type="InterPro" id="IPR027417">
    <property type="entry name" value="P-loop_NTPase"/>
</dbReference>
<keyword evidence="4" id="KW-0547">Nucleotide-binding</keyword>
<dbReference type="GO" id="GO:0006310">
    <property type="term" value="P:DNA recombination"/>
    <property type="evidence" value="ECO:0007669"/>
    <property type="project" value="InterPro"/>
</dbReference>
<dbReference type="GO" id="GO:0005524">
    <property type="term" value="F:ATP binding"/>
    <property type="evidence" value="ECO:0007669"/>
    <property type="project" value="UniProtKB-KW"/>
</dbReference>
<keyword evidence="6" id="KW-0067">ATP-binding</keyword>
<evidence type="ECO:0000259" key="9">
    <source>
        <dbReference type="Pfam" id="PF02463"/>
    </source>
</evidence>
<dbReference type="InterPro" id="IPR004604">
    <property type="entry name" value="DNA_recomb/repair_RecN"/>
</dbReference>
<evidence type="ECO:0000256" key="3">
    <source>
        <dbReference type="ARBA" id="ARBA00021315"/>
    </source>
</evidence>
<dbReference type="InterPro" id="IPR003395">
    <property type="entry name" value="RecF/RecN/SMC_N"/>
</dbReference>
<organism evidence="10 11">
    <name type="scientific">Hyalomma marginatum</name>
    <dbReference type="NCBI Taxonomy" id="34627"/>
    <lineage>
        <taxon>Eukaryota</taxon>
        <taxon>Metazoa</taxon>
        <taxon>Ecdysozoa</taxon>
        <taxon>Arthropoda</taxon>
        <taxon>Chelicerata</taxon>
        <taxon>Arachnida</taxon>
        <taxon>Acari</taxon>
        <taxon>Parasitiformes</taxon>
        <taxon>Ixodida</taxon>
        <taxon>Ixodoidea</taxon>
        <taxon>Ixodidae</taxon>
        <taxon>Hyalomminae</taxon>
        <taxon>Hyalomma</taxon>
    </lineage>
</organism>
<evidence type="ECO:0000256" key="6">
    <source>
        <dbReference type="ARBA" id="ARBA00022840"/>
    </source>
</evidence>
<keyword evidence="5" id="KW-0227">DNA damage</keyword>
<dbReference type="EMBL" id="CAJVAF010000311">
    <property type="protein sequence ID" value="CAG7595555.1"/>
    <property type="molecule type" value="Genomic_DNA"/>
</dbReference>
<keyword evidence="7" id="KW-0234">DNA repair</keyword>
<dbReference type="SUPFAM" id="SSF52540">
    <property type="entry name" value="P-loop containing nucleoside triphosphate hydrolases"/>
    <property type="match status" value="2"/>
</dbReference>
<dbReference type="Pfam" id="PF02463">
    <property type="entry name" value="SMC_N"/>
    <property type="match status" value="1"/>
</dbReference>
<dbReference type="PIRSF" id="PIRSF003128">
    <property type="entry name" value="RecN"/>
    <property type="match status" value="1"/>
</dbReference>
<evidence type="ECO:0000313" key="10">
    <source>
        <dbReference type="EMBL" id="CAG7595555.1"/>
    </source>
</evidence>
<feature type="domain" description="RecF/RecN/SMC N-terminal" evidence="9">
    <location>
        <begin position="2"/>
        <end position="506"/>
    </location>
</feature>
<dbReference type="Gene3D" id="3.40.50.300">
    <property type="entry name" value="P-loop containing nucleotide triphosphate hydrolases"/>
    <property type="match status" value="2"/>
</dbReference>
<dbReference type="Proteomes" id="UP000837675">
    <property type="component" value="Unassembled WGS sequence"/>
</dbReference>
<dbReference type="PANTHER" id="PTHR11059">
    <property type="entry name" value="DNA REPAIR PROTEIN RECN"/>
    <property type="match status" value="1"/>
</dbReference>
<evidence type="ECO:0000256" key="1">
    <source>
        <dbReference type="ARBA" id="ARBA00003618"/>
    </source>
</evidence>
<evidence type="ECO:0000256" key="7">
    <source>
        <dbReference type="ARBA" id="ARBA00023204"/>
    </source>
</evidence>
<protein>
    <recommendedName>
        <fullName evidence="3">DNA repair protein RecN</fullName>
    </recommendedName>
    <alternativeName>
        <fullName evidence="8">Recombination protein N</fullName>
    </alternativeName>
</protein>
<comment type="function">
    <text evidence="1">May be involved in recombinational repair of damaged DNA.</text>
</comment>
<evidence type="ECO:0000256" key="4">
    <source>
        <dbReference type="ARBA" id="ARBA00022741"/>
    </source>
</evidence>
<gene>
    <name evidence="10" type="ORF">MHYMCMPASI_00834</name>
</gene>
<comment type="similarity">
    <text evidence="2">Belongs to the RecN family.</text>
</comment>
<comment type="caution">
    <text evidence="10">The sequence shown here is derived from an EMBL/GenBank/DDBJ whole genome shotgun (WGS) entry which is preliminary data.</text>
</comment>
<sequence>MLRALSIQNFILINNLLIEFHDGLTALTGETGAGKSIILDAFGLSIGNRANLSLIKNKEKPAIISAEFDISLLSPSIKQHITENYGIEGTDLVLKRVINFDGKSRAFIDNSISSVSQLKALANYLIEVCGQHDQHGLFDESEHLLMLDEYFNLKTKKLELKRLFTNYQNKKIALVDLIDLKNKSLEEKSYLEYIIAEIEDIGYRPGEEEELDVKKKKLASLEKLKELSSLIQLKLSGEINGVLGTLYTLQKALVKVPEYFDGIYHQINEAVIILEEVVRQNSDLISRDDYQMTLNEVEDRLFKIKNLARKYSIIPSQIPEFLSAKRSQYQLIENIDDKIIDAEKLLTQVKKEYFDYALMISSQRKEAAKSLRANIISQFQDIKMDKADFSIEIKDKAEDRWSADGIDEVRFLIKTNPGMPFGVINNIASGGELSRIMLACKIALYKNNFVPVMIFDEIDSGISGSVSTSVGRKLAELSKLGQILIVTHQPQVAVFANRHYLVTKHEAAAGQVEVRVDLLNEQERLKEIARMLSGDHVTVEAENAAKSLFEKVPNL</sequence>
<dbReference type="CDD" id="cd03241">
    <property type="entry name" value="ABC_RecN"/>
    <property type="match status" value="2"/>
</dbReference>
<name>A0A8S4C2B7_9ACAR</name>
<keyword evidence="11" id="KW-1185">Reference proteome</keyword>
<reference evidence="10" key="1">
    <citation type="submission" date="2021-06" db="EMBL/GenBank/DDBJ databases">
        <authorList>
            <person name="Nardi T."/>
            <person name="Nardi T."/>
        </authorList>
    </citation>
    <scope>NUCLEOTIDE SEQUENCE</scope>
</reference>
<evidence type="ECO:0000256" key="5">
    <source>
        <dbReference type="ARBA" id="ARBA00022763"/>
    </source>
</evidence>
<dbReference type="GO" id="GO:0006281">
    <property type="term" value="P:DNA repair"/>
    <property type="evidence" value="ECO:0007669"/>
    <property type="project" value="UniProtKB-KW"/>
</dbReference>
<dbReference type="AlphaFoldDB" id="A0A8S4C2B7"/>
<evidence type="ECO:0000256" key="2">
    <source>
        <dbReference type="ARBA" id="ARBA00009441"/>
    </source>
</evidence>
<accession>A0A8S4C2B7</accession>